<dbReference type="AlphaFoldDB" id="A0A6J4H0Z1"/>
<evidence type="ECO:0000313" key="2">
    <source>
        <dbReference type="EMBL" id="CAA9210107.1"/>
    </source>
</evidence>
<feature type="compositionally biased region" description="Low complexity" evidence="1">
    <location>
        <begin position="103"/>
        <end position="119"/>
    </location>
</feature>
<gene>
    <name evidence="2" type="ORF">AVDCRST_MAG52-1147</name>
</gene>
<evidence type="ECO:0000256" key="1">
    <source>
        <dbReference type="SAM" id="MobiDB-lite"/>
    </source>
</evidence>
<proteinExistence type="predicted"/>
<sequence length="136" mass="14887">GRGARRSARSWHDQRSAVHPILRAPVHRPPVQRAARRRTAPAAGPAPAPSQRHRSHDRWRQRRPGRVQRHRPRPLAGRLRRADARRGRRGRDLPAPVGPHAVGTAASGRAAQPAGAAGRAHPRPPLRRPGDVLAGL</sequence>
<protein>
    <submittedName>
        <fullName evidence="2">Uncharacterized protein</fullName>
    </submittedName>
</protein>
<feature type="non-terminal residue" evidence="2">
    <location>
        <position position="136"/>
    </location>
</feature>
<organism evidence="2">
    <name type="scientific">uncultured Blastococcus sp</name>
    <dbReference type="NCBI Taxonomy" id="217144"/>
    <lineage>
        <taxon>Bacteria</taxon>
        <taxon>Bacillati</taxon>
        <taxon>Actinomycetota</taxon>
        <taxon>Actinomycetes</taxon>
        <taxon>Geodermatophilales</taxon>
        <taxon>Geodermatophilaceae</taxon>
        <taxon>Blastococcus</taxon>
        <taxon>environmental samples</taxon>
    </lineage>
</organism>
<reference evidence="2" key="1">
    <citation type="submission" date="2020-02" db="EMBL/GenBank/DDBJ databases">
        <authorList>
            <person name="Meier V. D."/>
        </authorList>
    </citation>
    <scope>NUCLEOTIDE SEQUENCE</scope>
    <source>
        <strain evidence="2">AVDCRST_MAG52</strain>
    </source>
</reference>
<name>A0A6J4H0Z1_9ACTN</name>
<accession>A0A6J4H0Z1</accession>
<feature type="non-terminal residue" evidence="2">
    <location>
        <position position="1"/>
    </location>
</feature>
<feature type="region of interest" description="Disordered" evidence="1">
    <location>
        <begin position="1"/>
        <end position="136"/>
    </location>
</feature>
<feature type="compositionally biased region" description="Basic residues" evidence="1">
    <location>
        <begin position="51"/>
        <end position="73"/>
    </location>
</feature>
<dbReference type="EMBL" id="CADCTN010000001">
    <property type="protein sequence ID" value="CAA9210107.1"/>
    <property type="molecule type" value="Genomic_DNA"/>
</dbReference>